<accession>A0AAV5ID31</accession>
<name>A0AAV5ID31_9ROSI</name>
<evidence type="ECO:0000313" key="2">
    <source>
        <dbReference type="Proteomes" id="UP001054252"/>
    </source>
</evidence>
<evidence type="ECO:0000313" key="1">
    <source>
        <dbReference type="EMBL" id="GKU95803.1"/>
    </source>
</evidence>
<protein>
    <submittedName>
        <fullName evidence="1">Uncharacterized protein</fullName>
    </submittedName>
</protein>
<gene>
    <name evidence="1" type="ORF">SLEP1_g9120</name>
</gene>
<sequence>MDTVVKKSLKPGVMALARLCNNNGWYAPSQAHCRLGRIEIWLCQL</sequence>
<reference evidence="1 2" key="1">
    <citation type="journal article" date="2021" name="Commun. Biol.">
        <title>The genome of Shorea leprosula (Dipterocarpaceae) highlights the ecological relevance of drought in aseasonal tropical rainforests.</title>
        <authorList>
            <person name="Ng K.K.S."/>
            <person name="Kobayashi M.J."/>
            <person name="Fawcett J.A."/>
            <person name="Hatakeyama M."/>
            <person name="Paape T."/>
            <person name="Ng C.H."/>
            <person name="Ang C.C."/>
            <person name="Tnah L.H."/>
            <person name="Lee C.T."/>
            <person name="Nishiyama T."/>
            <person name="Sese J."/>
            <person name="O'Brien M.J."/>
            <person name="Copetti D."/>
            <person name="Mohd Noor M.I."/>
            <person name="Ong R.C."/>
            <person name="Putra M."/>
            <person name="Sireger I.Z."/>
            <person name="Indrioko S."/>
            <person name="Kosugi Y."/>
            <person name="Izuno A."/>
            <person name="Isagi Y."/>
            <person name="Lee S.L."/>
            <person name="Shimizu K.K."/>
        </authorList>
    </citation>
    <scope>NUCLEOTIDE SEQUENCE [LARGE SCALE GENOMIC DNA]</scope>
    <source>
        <strain evidence="1">214</strain>
    </source>
</reference>
<dbReference type="Proteomes" id="UP001054252">
    <property type="component" value="Unassembled WGS sequence"/>
</dbReference>
<proteinExistence type="predicted"/>
<organism evidence="1 2">
    <name type="scientific">Rubroshorea leprosula</name>
    <dbReference type="NCBI Taxonomy" id="152421"/>
    <lineage>
        <taxon>Eukaryota</taxon>
        <taxon>Viridiplantae</taxon>
        <taxon>Streptophyta</taxon>
        <taxon>Embryophyta</taxon>
        <taxon>Tracheophyta</taxon>
        <taxon>Spermatophyta</taxon>
        <taxon>Magnoliopsida</taxon>
        <taxon>eudicotyledons</taxon>
        <taxon>Gunneridae</taxon>
        <taxon>Pentapetalae</taxon>
        <taxon>rosids</taxon>
        <taxon>malvids</taxon>
        <taxon>Malvales</taxon>
        <taxon>Dipterocarpaceae</taxon>
        <taxon>Rubroshorea</taxon>
    </lineage>
</organism>
<dbReference type="AlphaFoldDB" id="A0AAV5ID31"/>
<dbReference type="EMBL" id="BPVZ01000009">
    <property type="protein sequence ID" value="GKU95803.1"/>
    <property type="molecule type" value="Genomic_DNA"/>
</dbReference>
<comment type="caution">
    <text evidence="1">The sequence shown here is derived from an EMBL/GenBank/DDBJ whole genome shotgun (WGS) entry which is preliminary data.</text>
</comment>
<keyword evidence="2" id="KW-1185">Reference proteome</keyword>